<sequence>VAMLSSYGVAQVAILMLVELGYVLVIGVKWPYADSGDNKFHLLLGFIRLVVTGCSAAYVHDLNASPEARQIFGYIQMALHLITFIIMFALILWNTIQV</sequence>
<accession>A0A1Y2G5W8</accession>
<feature type="transmembrane region" description="Helical" evidence="1">
    <location>
        <begin position="6"/>
        <end position="28"/>
    </location>
</feature>
<dbReference type="AlphaFoldDB" id="A0A1Y2G5W8"/>
<dbReference type="GeneID" id="33562144"/>
<keyword evidence="1" id="KW-0472">Membrane</keyword>
<proteinExistence type="predicted"/>
<feature type="domain" description="TRP C-terminal" evidence="2">
    <location>
        <begin position="1"/>
        <end position="96"/>
    </location>
</feature>
<dbReference type="STRING" id="64571.A0A1Y2G5W8"/>
<dbReference type="Proteomes" id="UP000193648">
    <property type="component" value="Unassembled WGS sequence"/>
</dbReference>
<evidence type="ECO:0000313" key="3">
    <source>
        <dbReference type="EMBL" id="ORY96064.1"/>
    </source>
</evidence>
<dbReference type="GO" id="GO:0055085">
    <property type="term" value="P:transmembrane transport"/>
    <property type="evidence" value="ECO:0007669"/>
    <property type="project" value="TreeGrafter"/>
</dbReference>
<feature type="non-terminal residue" evidence="3">
    <location>
        <position position="98"/>
    </location>
</feature>
<dbReference type="EMBL" id="MCFF01000078">
    <property type="protein sequence ID" value="ORY96064.1"/>
    <property type="molecule type" value="Genomic_DNA"/>
</dbReference>
<dbReference type="InterPro" id="IPR010308">
    <property type="entry name" value="TRP_C"/>
</dbReference>
<dbReference type="GO" id="GO:0016020">
    <property type="term" value="C:membrane"/>
    <property type="evidence" value="ECO:0007669"/>
    <property type="project" value="TreeGrafter"/>
</dbReference>
<evidence type="ECO:0000259" key="2">
    <source>
        <dbReference type="Pfam" id="PF06011"/>
    </source>
</evidence>
<keyword evidence="4" id="KW-1185">Reference proteome</keyword>
<dbReference type="PANTHER" id="PTHR31145:SF6">
    <property type="entry name" value="INTEGRAL MEMBRANE PROTEIN (AFU_ORTHOLOGUE AFUA_7G01610)"/>
    <property type="match status" value="1"/>
</dbReference>
<feature type="transmembrane region" description="Helical" evidence="1">
    <location>
        <begin position="71"/>
        <end position="93"/>
    </location>
</feature>
<reference evidence="3 4" key="1">
    <citation type="submission" date="2016-07" db="EMBL/GenBank/DDBJ databases">
        <title>Pervasive Adenine N6-methylation of Active Genes in Fungi.</title>
        <authorList>
            <consortium name="DOE Joint Genome Institute"/>
            <person name="Mondo S.J."/>
            <person name="Dannebaum R.O."/>
            <person name="Kuo R.C."/>
            <person name="Labutti K."/>
            <person name="Haridas S."/>
            <person name="Kuo A."/>
            <person name="Salamov A."/>
            <person name="Ahrendt S.R."/>
            <person name="Lipzen A."/>
            <person name="Sullivan W."/>
            <person name="Andreopoulos W.B."/>
            <person name="Clum A."/>
            <person name="Lindquist E."/>
            <person name="Daum C."/>
            <person name="Ramamoorthy G.K."/>
            <person name="Gryganskyi A."/>
            <person name="Culley D."/>
            <person name="Magnuson J.K."/>
            <person name="James T.Y."/>
            <person name="O'Malley M.A."/>
            <person name="Stajich J.E."/>
            <person name="Spatafora J.W."/>
            <person name="Visel A."/>
            <person name="Grigoriev I.V."/>
        </authorList>
    </citation>
    <scope>NUCLEOTIDE SEQUENCE [LARGE SCALE GENOMIC DNA]</scope>
    <source>
        <strain evidence="3 4">NRRL 3116</strain>
    </source>
</reference>
<comment type="caution">
    <text evidence="3">The sequence shown here is derived from an EMBL/GenBank/DDBJ whole genome shotgun (WGS) entry which is preliminary data.</text>
</comment>
<gene>
    <name evidence="3" type="ORF">BCR41DRAFT_287880</name>
</gene>
<keyword evidence="1" id="KW-1133">Transmembrane helix</keyword>
<keyword evidence="1" id="KW-0812">Transmembrane</keyword>
<feature type="non-terminal residue" evidence="3">
    <location>
        <position position="1"/>
    </location>
</feature>
<dbReference type="OrthoDB" id="2115177at2759"/>
<dbReference type="PANTHER" id="PTHR31145">
    <property type="entry name" value="INTEGRAL MEMBRANE PROTEIN (AFU_ORTHOLOGUE AFUA_7G01610)"/>
    <property type="match status" value="1"/>
</dbReference>
<dbReference type="RefSeq" id="XP_021875491.1">
    <property type="nucleotide sequence ID" value="XM_022020300.1"/>
</dbReference>
<dbReference type="InParanoid" id="A0A1Y2G5W8"/>
<name>A0A1Y2G5W8_9FUNG</name>
<feature type="transmembrane region" description="Helical" evidence="1">
    <location>
        <begin position="40"/>
        <end position="59"/>
    </location>
</feature>
<protein>
    <submittedName>
        <fullName evidence="3">TRP-like family</fullName>
    </submittedName>
</protein>
<organism evidence="3 4">
    <name type="scientific">Lobosporangium transversale</name>
    <dbReference type="NCBI Taxonomy" id="64571"/>
    <lineage>
        <taxon>Eukaryota</taxon>
        <taxon>Fungi</taxon>
        <taxon>Fungi incertae sedis</taxon>
        <taxon>Mucoromycota</taxon>
        <taxon>Mortierellomycotina</taxon>
        <taxon>Mortierellomycetes</taxon>
        <taxon>Mortierellales</taxon>
        <taxon>Mortierellaceae</taxon>
        <taxon>Lobosporangium</taxon>
    </lineage>
</organism>
<dbReference type="InterPro" id="IPR040241">
    <property type="entry name" value="TRP_Flc/Pkd2-like"/>
</dbReference>
<evidence type="ECO:0000313" key="4">
    <source>
        <dbReference type="Proteomes" id="UP000193648"/>
    </source>
</evidence>
<dbReference type="Pfam" id="PF06011">
    <property type="entry name" value="TRP"/>
    <property type="match status" value="1"/>
</dbReference>
<evidence type="ECO:0000256" key="1">
    <source>
        <dbReference type="SAM" id="Phobius"/>
    </source>
</evidence>